<organism evidence="2 3">
    <name type="scientific">Collybiopsis luxurians FD-317 M1</name>
    <dbReference type="NCBI Taxonomy" id="944289"/>
    <lineage>
        <taxon>Eukaryota</taxon>
        <taxon>Fungi</taxon>
        <taxon>Dikarya</taxon>
        <taxon>Basidiomycota</taxon>
        <taxon>Agaricomycotina</taxon>
        <taxon>Agaricomycetes</taxon>
        <taxon>Agaricomycetidae</taxon>
        <taxon>Agaricales</taxon>
        <taxon>Marasmiineae</taxon>
        <taxon>Omphalotaceae</taxon>
        <taxon>Collybiopsis</taxon>
        <taxon>Collybiopsis luxurians</taxon>
    </lineage>
</organism>
<dbReference type="HOGENOM" id="CLU_069849_0_0_1"/>
<gene>
    <name evidence="2" type="ORF">GYMLUDRAFT_244014</name>
</gene>
<evidence type="ECO:0000313" key="3">
    <source>
        <dbReference type="Proteomes" id="UP000053593"/>
    </source>
</evidence>
<accession>A0A0D0BYH6</accession>
<dbReference type="AlphaFoldDB" id="A0A0D0BYH6"/>
<keyword evidence="3" id="KW-1185">Reference proteome</keyword>
<protein>
    <submittedName>
        <fullName evidence="2">Uncharacterized protein</fullName>
    </submittedName>
</protein>
<sequence>MTLRASGGAKNVKDWMKVTFQGCGNGDCHGWRHLSWSPDCKLEVLQIFVPWYIASQPPVTKLEKLQHELSAIVQDGLRNKDRQTLHKLLGDTITNQARKKAGKTLGQKKWSRKPLTVQSSPVHSIHREDSCEVQSSPARPLKWKAKGKADQEVIELTDDDKEEAPFFKSAQSSILSQLNSLSGMPVTGPIHPKPQPFPLATSIAGPSTMLDSSLVPRTFGRNDTLFEYVEGINVWLDQDKPLTPVELDILENLMKSLERKGVGLM</sequence>
<evidence type="ECO:0000256" key="1">
    <source>
        <dbReference type="SAM" id="MobiDB-lite"/>
    </source>
</evidence>
<evidence type="ECO:0000313" key="2">
    <source>
        <dbReference type="EMBL" id="KIK60856.1"/>
    </source>
</evidence>
<proteinExistence type="predicted"/>
<name>A0A0D0BYH6_9AGAR</name>
<dbReference type="EMBL" id="KN834773">
    <property type="protein sequence ID" value="KIK60856.1"/>
    <property type="molecule type" value="Genomic_DNA"/>
</dbReference>
<reference evidence="2 3" key="1">
    <citation type="submission" date="2014-04" db="EMBL/GenBank/DDBJ databases">
        <title>Evolutionary Origins and Diversification of the Mycorrhizal Mutualists.</title>
        <authorList>
            <consortium name="DOE Joint Genome Institute"/>
            <consortium name="Mycorrhizal Genomics Consortium"/>
            <person name="Kohler A."/>
            <person name="Kuo A."/>
            <person name="Nagy L.G."/>
            <person name="Floudas D."/>
            <person name="Copeland A."/>
            <person name="Barry K.W."/>
            <person name="Cichocki N."/>
            <person name="Veneault-Fourrey C."/>
            <person name="LaButti K."/>
            <person name="Lindquist E.A."/>
            <person name="Lipzen A."/>
            <person name="Lundell T."/>
            <person name="Morin E."/>
            <person name="Murat C."/>
            <person name="Riley R."/>
            <person name="Ohm R."/>
            <person name="Sun H."/>
            <person name="Tunlid A."/>
            <person name="Henrissat B."/>
            <person name="Grigoriev I.V."/>
            <person name="Hibbett D.S."/>
            <person name="Martin F."/>
        </authorList>
    </citation>
    <scope>NUCLEOTIDE SEQUENCE [LARGE SCALE GENOMIC DNA]</scope>
    <source>
        <strain evidence="2 3">FD-317 M1</strain>
    </source>
</reference>
<dbReference type="Proteomes" id="UP000053593">
    <property type="component" value="Unassembled WGS sequence"/>
</dbReference>
<feature type="region of interest" description="Disordered" evidence="1">
    <location>
        <begin position="102"/>
        <end position="133"/>
    </location>
</feature>